<evidence type="ECO:0000259" key="15">
    <source>
        <dbReference type="PROSITE" id="PS50011"/>
    </source>
</evidence>
<dbReference type="SUPFAM" id="SSF56112">
    <property type="entry name" value="Protein kinase-like (PK-like)"/>
    <property type="match status" value="1"/>
</dbReference>
<keyword evidence="6" id="KW-0723">Serine/threonine-protein kinase</keyword>
<evidence type="ECO:0000256" key="8">
    <source>
        <dbReference type="ARBA" id="ARBA00022741"/>
    </source>
</evidence>
<evidence type="ECO:0000256" key="12">
    <source>
        <dbReference type="ARBA" id="ARBA00033194"/>
    </source>
</evidence>
<dbReference type="PROSITE" id="PS50011">
    <property type="entry name" value="PROTEIN_KINASE_DOM"/>
    <property type="match status" value="1"/>
</dbReference>
<evidence type="ECO:0000256" key="4">
    <source>
        <dbReference type="ARBA" id="ARBA00013948"/>
    </source>
</evidence>
<dbReference type="EMBL" id="CAGA01000038">
    <property type="protein sequence ID" value="CCE32192.1"/>
    <property type="molecule type" value="Genomic_DNA"/>
</dbReference>
<keyword evidence="17" id="KW-1185">Reference proteome</keyword>
<name>M1VX07_CLAP2</name>
<sequence length="386" mass="42871">MEPQPGHPWGKLNKAMARAEAAMRFHPGTTSTTLSTPAEIDGYAAWITNELQELPTSQPQKDPYRGREPIRGGTQVQEAVERTCGLWNAGLDSAAERLPRRSKPALYRGEGQTLTLFKCPIDFSNPAPSQEKEMKECAAQIANEKSTHELLMKHPHPNVVRCILCVPEGFMERMETTLQTRLDQDYAPSNRTKARWITQIASALSWMEGLGFVHGDLRPANILLTADDNIRLADFDASVKIGEQLEAASEPFVRLNEGLELPHAEPITEQFALGSCIYTIRFGHIPLDGIDPPARIQKLLDNEFPSMENDAEFGGVTLSHWWGQYASVSAAYDDIKARCDGLGYDIESVSDVSQNLIHDMPSLLAECKDLIAREKVKVSPVRAHIT</sequence>
<evidence type="ECO:0000256" key="6">
    <source>
        <dbReference type="ARBA" id="ARBA00022527"/>
    </source>
</evidence>
<evidence type="ECO:0000256" key="1">
    <source>
        <dbReference type="ARBA" id="ARBA00003747"/>
    </source>
</evidence>
<gene>
    <name evidence="16" type="ORF">CPUR_06052</name>
</gene>
<evidence type="ECO:0000256" key="14">
    <source>
        <dbReference type="ARBA" id="ARBA00048679"/>
    </source>
</evidence>
<evidence type="ECO:0000256" key="13">
    <source>
        <dbReference type="ARBA" id="ARBA00047899"/>
    </source>
</evidence>
<evidence type="ECO:0000313" key="17">
    <source>
        <dbReference type="Proteomes" id="UP000016801"/>
    </source>
</evidence>
<keyword evidence="7" id="KW-0808">Transferase</keyword>
<protein>
    <recommendedName>
        <fullName evidence="5">EKC/KEOPS complex subunit BUD32</fullName>
        <ecNumber evidence="3">2.7.11.1</ecNumber>
    </recommendedName>
    <alternativeName>
        <fullName evidence="11 12">Atypical Serine/threonine protein kinase BUD32</fullName>
    </alternativeName>
    <alternativeName>
        <fullName evidence="4">EKC/KEOPS complex subunit bud32</fullName>
    </alternativeName>
</protein>
<evidence type="ECO:0000256" key="5">
    <source>
        <dbReference type="ARBA" id="ARBA00019973"/>
    </source>
</evidence>
<dbReference type="eggNOG" id="KOG0611">
    <property type="taxonomic scope" value="Eukaryota"/>
</dbReference>
<dbReference type="Gene3D" id="1.10.510.10">
    <property type="entry name" value="Transferase(Phosphotransferase) domain 1"/>
    <property type="match status" value="1"/>
</dbReference>
<comment type="catalytic activity">
    <reaction evidence="13">
        <text>L-threonyl-[protein] + ATP = O-phospho-L-threonyl-[protein] + ADP + H(+)</text>
        <dbReference type="Rhea" id="RHEA:46608"/>
        <dbReference type="Rhea" id="RHEA-COMP:11060"/>
        <dbReference type="Rhea" id="RHEA-COMP:11605"/>
        <dbReference type="ChEBI" id="CHEBI:15378"/>
        <dbReference type="ChEBI" id="CHEBI:30013"/>
        <dbReference type="ChEBI" id="CHEBI:30616"/>
        <dbReference type="ChEBI" id="CHEBI:61977"/>
        <dbReference type="ChEBI" id="CHEBI:456216"/>
        <dbReference type="EC" id="2.7.11.1"/>
    </reaction>
</comment>
<keyword evidence="8" id="KW-0547">Nucleotide-binding</keyword>
<keyword evidence="9" id="KW-0418">Kinase</keyword>
<evidence type="ECO:0000256" key="7">
    <source>
        <dbReference type="ARBA" id="ARBA00022679"/>
    </source>
</evidence>
<dbReference type="HOGENOM" id="CLU_715725_0_0_1"/>
<evidence type="ECO:0000313" key="16">
    <source>
        <dbReference type="EMBL" id="CCE32192.1"/>
    </source>
</evidence>
<comment type="catalytic activity">
    <reaction evidence="14">
        <text>L-seryl-[protein] + ATP = O-phospho-L-seryl-[protein] + ADP + H(+)</text>
        <dbReference type="Rhea" id="RHEA:17989"/>
        <dbReference type="Rhea" id="RHEA-COMP:9863"/>
        <dbReference type="Rhea" id="RHEA-COMP:11604"/>
        <dbReference type="ChEBI" id="CHEBI:15378"/>
        <dbReference type="ChEBI" id="CHEBI:29999"/>
        <dbReference type="ChEBI" id="CHEBI:30616"/>
        <dbReference type="ChEBI" id="CHEBI:83421"/>
        <dbReference type="ChEBI" id="CHEBI:456216"/>
        <dbReference type="EC" id="2.7.11.1"/>
    </reaction>
</comment>
<comment type="subunit">
    <text evidence="2">Component of the EKC/KEOPS complex composed of at least BUD32, CGI121, GON7, KAE1 and PCC1; the whole complex dimerizes.</text>
</comment>
<dbReference type="InterPro" id="IPR011009">
    <property type="entry name" value="Kinase-like_dom_sf"/>
</dbReference>
<feature type="domain" description="Protein kinase" evidence="15">
    <location>
        <begin position="102"/>
        <end position="386"/>
    </location>
</feature>
<accession>M1VX07</accession>
<evidence type="ECO:0000256" key="9">
    <source>
        <dbReference type="ARBA" id="ARBA00022777"/>
    </source>
</evidence>
<dbReference type="SMART" id="SM00220">
    <property type="entry name" value="S_TKc"/>
    <property type="match status" value="1"/>
</dbReference>
<evidence type="ECO:0000256" key="11">
    <source>
        <dbReference type="ARBA" id="ARBA00030980"/>
    </source>
</evidence>
<dbReference type="GO" id="GO:0004674">
    <property type="term" value="F:protein serine/threonine kinase activity"/>
    <property type="evidence" value="ECO:0007669"/>
    <property type="project" value="UniProtKB-KW"/>
</dbReference>
<dbReference type="PROSITE" id="PS00109">
    <property type="entry name" value="PROTEIN_KINASE_TYR"/>
    <property type="match status" value="1"/>
</dbReference>
<comment type="caution">
    <text evidence="16">The sequence shown here is derived from an EMBL/GenBank/DDBJ whole genome shotgun (WGS) entry which is preliminary data.</text>
</comment>
<proteinExistence type="predicted"/>
<keyword evidence="10" id="KW-0067">ATP-binding</keyword>
<dbReference type="Pfam" id="PF00069">
    <property type="entry name" value="Pkinase"/>
    <property type="match status" value="1"/>
</dbReference>
<dbReference type="AlphaFoldDB" id="M1VX07"/>
<reference evidence="16 17" key="1">
    <citation type="journal article" date="2013" name="PLoS Genet.">
        <title>Plant-symbiotic fungi as chemical engineers: Multi-genome analysis of the Clavicipitaceae reveals dynamics of alkaloid loci.</title>
        <authorList>
            <person name="Schardl C.L."/>
            <person name="Young C.A."/>
            <person name="Hesse U."/>
            <person name="Amyotte S.G."/>
            <person name="Andreeva K."/>
            <person name="Calie P.J."/>
            <person name="Fleetwood D.J."/>
            <person name="Haws D.C."/>
            <person name="Moore N."/>
            <person name="Oeser B."/>
            <person name="Panaccione D.G."/>
            <person name="Schweri K.K."/>
            <person name="Voisey C.R."/>
            <person name="Farman M.L."/>
            <person name="Jaromczyk J.W."/>
            <person name="Roe B.A."/>
            <person name="O'Sullivan D.M."/>
            <person name="Scott B."/>
            <person name="Tudzynski P."/>
            <person name="An Z."/>
            <person name="Arnaoudova E.G."/>
            <person name="Bullock C.T."/>
            <person name="Charlton N.D."/>
            <person name="Chen L."/>
            <person name="Cox M."/>
            <person name="Dinkins R.D."/>
            <person name="Florea S."/>
            <person name="Glenn A.E."/>
            <person name="Gordon A."/>
            <person name="Gueldener U."/>
            <person name="Harris D.R."/>
            <person name="Hollin W."/>
            <person name="Jaromczyk J."/>
            <person name="Johnson R.D."/>
            <person name="Khan A.K."/>
            <person name="Leistner E."/>
            <person name="Leuchtmann A."/>
            <person name="Li C."/>
            <person name="Liu J."/>
            <person name="Liu J."/>
            <person name="Liu M."/>
            <person name="Mace W."/>
            <person name="Machado C."/>
            <person name="Nagabhyru P."/>
            <person name="Pan J."/>
            <person name="Schmid J."/>
            <person name="Sugawara K."/>
            <person name="Steiner U."/>
            <person name="Takach J.E."/>
            <person name="Tanaka E."/>
            <person name="Webb J.S."/>
            <person name="Wilson E.V."/>
            <person name="Wiseman J.L."/>
            <person name="Yoshida R."/>
            <person name="Zeng Z."/>
        </authorList>
    </citation>
    <scope>NUCLEOTIDE SEQUENCE [LARGE SCALE GENOMIC DNA]</scope>
    <source>
        <strain evidence="16 17">20.1</strain>
    </source>
</reference>
<dbReference type="VEuPathDB" id="FungiDB:CPUR_06052"/>
<comment type="function">
    <text evidence="1">Component of the EKC/KEOPS complex that is required for the formation of a threonylcarbamoyl group on adenosine at position 37 (t(6)A37) in tRNAs that read codons beginning with adenine. The complex is probably involved in the transfer of the threonylcarbamoyl moiety of threonylcarbamoyl-AMP (TC-AMP) to the N6 group of A37. BUD32 has ATPase activity in the context of the EKC/KEOPS complex and likely plays a supporting role to the catalytic subunit KAE1. The EKC/KEOPS complex also promotes both telomere uncapping and telomere elongation. The complex is required for efficient recruitment of transcriptional coactivators.</text>
</comment>
<dbReference type="Proteomes" id="UP000016801">
    <property type="component" value="Unassembled WGS sequence"/>
</dbReference>
<evidence type="ECO:0000256" key="2">
    <source>
        <dbReference type="ARBA" id="ARBA00011534"/>
    </source>
</evidence>
<dbReference type="GO" id="GO:0035556">
    <property type="term" value="P:intracellular signal transduction"/>
    <property type="evidence" value="ECO:0007669"/>
    <property type="project" value="TreeGrafter"/>
</dbReference>
<dbReference type="PANTHER" id="PTHR24343">
    <property type="entry name" value="SERINE/THREONINE KINASE"/>
    <property type="match status" value="1"/>
</dbReference>
<dbReference type="OrthoDB" id="4062651at2759"/>
<dbReference type="InterPro" id="IPR008266">
    <property type="entry name" value="Tyr_kinase_AS"/>
</dbReference>
<dbReference type="STRING" id="1111077.M1VX07"/>
<evidence type="ECO:0000256" key="3">
    <source>
        <dbReference type="ARBA" id="ARBA00012513"/>
    </source>
</evidence>
<dbReference type="InterPro" id="IPR000719">
    <property type="entry name" value="Prot_kinase_dom"/>
</dbReference>
<dbReference type="EC" id="2.7.11.1" evidence="3"/>
<dbReference type="GO" id="GO:0005524">
    <property type="term" value="F:ATP binding"/>
    <property type="evidence" value="ECO:0007669"/>
    <property type="project" value="UniProtKB-KW"/>
</dbReference>
<organism evidence="16 17">
    <name type="scientific">Claviceps purpurea (strain 20.1)</name>
    <name type="common">Ergot fungus</name>
    <name type="synonym">Sphacelia segetum</name>
    <dbReference type="NCBI Taxonomy" id="1111077"/>
    <lineage>
        <taxon>Eukaryota</taxon>
        <taxon>Fungi</taxon>
        <taxon>Dikarya</taxon>
        <taxon>Ascomycota</taxon>
        <taxon>Pezizomycotina</taxon>
        <taxon>Sordariomycetes</taxon>
        <taxon>Hypocreomycetidae</taxon>
        <taxon>Hypocreales</taxon>
        <taxon>Clavicipitaceae</taxon>
        <taxon>Claviceps</taxon>
    </lineage>
</organism>
<evidence type="ECO:0000256" key="10">
    <source>
        <dbReference type="ARBA" id="ARBA00022840"/>
    </source>
</evidence>
<dbReference type="PANTHER" id="PTHR24343:SF551">
    <property type="entry name" value="PROTEIN KINASE DOMAIN-CONTAINING PROTEIN"/>
    <property type="match status" value="1"/>
</dbReference>